<evidence type="ECO:0000256" key="3">
    <source>
        <dbReference type="ARBA" id="ARBA00011738"/>
    </source>
</evidence>
<feature type="domain" description="PhoU" evidence="8">
    <location>
        <begin position="20"/>
        <end position="102"/>
    </location>
</feature>
<dbReference type="RefSeq" id="WP_091280619.1">
    <property type="nucleotide sequence ID" value="NZ_JABAPI010000002.1"/>
</dbReference>
<dbReference type="OrthoDB" id="9814256at2"/>
<accession>A0A1H2LFN3</accession>
<dbReference type="AlphaFoldDB" id="A0A1H2LFN3"/>
<protein>
    <recommendedName>
        <fullName evidence="7">Phosphate-specific transport system accessory protein PhoU</fullName>
    </recommendedName>
</protein>
<dbReference type="PIRSF" id="PIRSF003107">
    <property type="entry name" value="PhoU"/>
    <property type="match status" value="1"/>
</dbReference>
<dbReference type="NCBIfam" id="TIGR02135">
    <property type="entry name" value="phoU_full"/>
    <property type="match status" value="1"/>
</dbReference>
<dbReference type="FunFam" id="1.20.58.220:FF:000004">
    <property type="entry name" value="Phosphate-specific transport system accessory protein PhoU"/>
    <property type="match status" value="1"/>
</dbReference>
<dbReference type="InterPro" id="IPR026022">
    <property type="entry name" value="PhoU_dom"/>
</dbReference>
<dbReference type="STRING" id="131112.SAMN04489737_1013"/>
<comment type="similarity">
    <text evidence="2 7">Belongs to the PhoU family.</text>
</comment>
<dbReference type="GO" id="GO:0006817">
    <property type="term" value="P:phosphate ion transport"/>
    <property type="evidence" value="ECO:0007669"/>
    <property type="project" value="UniProtKB-KW"/>
</dbReference>
<evidence type="ECO:0000256" key="4">
    <source>
        <dbReference type="ARBA" id="ARBA00022448"/>
    </source>
</evidence>
<dbReference type="GeneID" id="65344751"/>
<reference evidence="10" key="1">
    <citation type="submission" date="2016-10" db="EMBL/GenBank/DDBJ databases">
        <authorList>
            <person name="Varghese N."/>
            <person name="Submissions S."/>
        </authorList>
    </citation>
    <scope>NUCLEOTIDE SEQUENCE [LARGE SCALE GENOMIC DNA]</scope>
    <source>
        <strain evidence="10">DSM 10002</strain>
    </source>
</reference>
<evidence type="ECO:0000256" key="2">
    <source>
        <dbReference type="ARBA" id="ARBA00008107"/>
    </source>
</evidence>
<dbReference type="EMBL" id="LT629804">
    <property type="protein sequence ID" value="SDU79830.1"/>
    <property type="molecule type" value="Genomic_DNA"/>
</dbReference>
<keyword evidence="5 7" id="KW-0963">Cytoplasm</keyword>
<dbReference type="SUPFAM" id="SSF109755">
    <property type="entry name" value="PhoU-like"/>
    <property type="match status" value="1"/>
</dbReference>
<evidence type="ECO:0000256" key="1">
    <source>
        <dbReference type="ARBA" id="ARBA00004496"/>
    </source>
</evidence>
<evidence type="ECO:0000313" key="10">
    <source>
        <dbReference type="Proteomes" id="UP000214355"/>
    </source>
</evidence>
<dbReference type="GO" id="GO:0030643">
    <property type="term" value="P:intracellular phosphate ion homeostasis"/>
    <property type="evidence" value="ECO:0007669"/>
    <property type="project" value="InterPro"/>
</dbReference>
<dbReference type="Proteomes" id="UP000214355">
    <property type="component" value="Chromosome I"/>
</dbReference>
<keyword evidence="6 7" id="KW-0592">Phosphate transport</keyword>
<dbReference type="GO" id="GO:0005737">
    <property type="term" value="C:cytoplasm"/>
    <property type="evidence" value="ECO:0007669"/>
    <property type="project" value="UniProtKB-SubCell"/>
</dbReference>
<evidence type="ECO:0000256" key="5">
    <source>
        <dbReference type="ARBA" id="ARBA00022490"/>
    </source>
</evidence>
<evidence type="ECO:0000256" key="7">
    <source>
        <dbReference type="PIRNR" id="PIRNR003107"/>
    </source>
</evidence>
<dbReference type="GO" id="GO:0045936">
    <property type="term" value="P:negative regulation of phosphate metabolic process"/>
    <property type="evidence" value="ECO:0007669"/>
    <property type="project" value="InterPro"/>
</dbReference>
<name>A0A1H2LFN3_9ACTO</name>
<proteinExistence type="inferred from homology"/>
<keyword evidence="10" id="KW-1185">Reference proteome</keyword>
<feature type="domain" description="PhoU" evidence="8">
    <location>
        <begin position="122"/>
        <end position="204"/>
    </location>
</feature>
<keyword evidence="4 7" id="KW-0813">Transport</keyword>
<sequence length="226" mass="25518">MRELFHQQMNRLNDTIVLEAKAVAKAMNRASIAMRDANLAKAEKVIDADRKIDLLERSIDEMGVSILARQAPVASDLRVVVSALRLSAILEQMGDLARHIAYVARSRYPHVVLPDTALGVLVQMTEHAGAMSENMVRLLETRDLQFANAIEEEDDYLDDLHEKTFEYVLDDELDLTRQEIIDIILLGRYLERFGDHAVSVAQRVQFMVNGMQDPGDPFADVDLTEI</sequence>
<dbReference type="InterPro" id="IPR038078">
    <property type="entry name" value="PhoU-like_sf"/>
</dbReference>
<comment type="subcellular location">
    <subcellularLocation>
        <location evidence="1 7">Cytoplasm</location>
    </subcellularLocation>
</comment>
<evidence type="ECO:0000256" key="6">
    <source>
        <dbReference type="ARBA" id="ARBA00022592"/>
    </source>
</evidence>
<dbReference type="Gene3D" id="1.20.58.220">
    <property type="entry name" value="Phosphate transport system protein phou homolog 2, domain 2"/>
    <property type="match status" value="1"/>
</dbReference>
<dbReference type="InterPro" id="IPR028366">
    <property type="entry name" value="PhoU"/>
</dbReference>
<dbReference type="Pfam" id="PF01895">
    <property type="entry name" value="PhoU"/>
    <property type="match status" value="2"/>
</dbReference>
<comment type="subunit">
    <text evidence="3 7">Homodimer.</text>
</comment>
<organism evidence="9 10">
    <name type="scientific">Arcanobacterium phocae</name>
    <dbReference type="NCBI Taxonomy" id="131112"/>
    <lineage>
        <taxon>Bacteria</taxon>
        <taxon>Bacillati</taxon>
        <taxon>Actinomycetota</taxon>
        <taxon>Actinomycetes</taxon>
        <taxon>Actinomycetales</taxon>
        <taxon>Actinomycetaceae</taxon>
        <taxon>Arcanobacterium</taxon>
    </lineage>
</organism>
<comment type="function">
    <text evidence="7">Plays a role in the regulation of phosphate uptake.</text>
</comment>
<gene>
    <name evidence="9" type="ORF">SAMN04489737_1013</name>
</gene>
<evidence type="ECO:0000313" key="9">
    <source>
        <dbReference type="EMBL" id="SDU79830.1"/>
    </source>
</evidence>
<dbReference type="PANTHER" id="PTHR42930">
    <property type="entry name" value="PHOSPHATE-SPECIFIC TRANSPORT SYSTEM ACCESSORY PROTEIN PHOU"/>
    <property type="match status" value="1"/>
</dbReference>
<dbReference type="PANTHER" id="PTHR42930:SF3">
    <property type="entry name" value="PHOSPHATE-SPECIFIC TRANSPORT SYSTEM ACCESSORY PROTEIN PHOU"/>
    <property type="match status" value="1"/>
</dbReference>
<evidence type="ECO:0000259" key="8">
    <source>
        <dbReference type="Pfam" id="PF01895"/>
    </source>
</evidence>